<feature type="region of interest" description="Disordered" evidence="1">
    <location>
        <begin position="172"/>
        <end position="205"/>
    </location>
</feature>
<feature type="transmembrane region" description="Helical" evidence="2">
    <location>
        <begin position="47"/>
        <end position="69"/>
    </location>
</feature>
<name>A0AAJ0HIA0_9PEZI</name>
<comment type="caution">
    <text evidence="3">The sequence shown here is derived from an EMBL/GenBank/DDBJ whole genome shotgun (WGS) entry which is preliminary data.</text>
</comment>
<reference evidence="3" key="1">
    <citation type="journal article" date="2023" name="Mol. Phylogenet. Evol.">
        <title>Genome-scale phylogeny and comparative genomics of the fungal order Sordariales.</title>
        <authorList>
            <person name="Hensen N."/>
            <person name="Bonometti L."/>
            <person name="Westerberg I."/>
            <person name="Brannstrom I.O."/>
            <person name="Guillou S."/>
            <person name="Cros-Aarteil S."/>
            <person name="Calhoun S."/>
            <person name="Haridas S."/>
            <person name="Kuo A."/>
            <person name="Mondo S."/>
            <person name="Pangilinan J."/>
            <person name="Riley R."/>
            <person name="LaButti K."/>
            <person name="Andreopoulos B."/>
            <person name="Lipzen A."/>
            <person name="Chen C."/>
            <person name="Yan M."/>
            <person name="Daum C."/>
            <person name="Ng V."/>
            <person name="Clum A."/>
            <person name="Steindorff A."/>
            <person name="Ohm R.A."/>
            <person name="Martin F."/>
            <person name="Silar P."/>
            <person name="Natvig D.O."/>
            <person name="Lalanne C."/>
            <person name="Gautier V."/>
            <person name="Ament-Velasquez S.L."/>
            <person name="Kruys A."/>
            <person name="Hutchinson M.I."/>
            <person name="Powell A.J."/>
            <person name="Barry K."/>
            <person name="Miller A.N."/>
            <person name="Grigoriev I.V."/>
            <person name="Debuchy R."/>
            <person name="Gladieux P."/>
            <person name="Hiltunen Thoren M."/>
            <person name="Johannesson H."/>
        </authorList>
    </citation>
    <scope>NUCLEOTIDE SEQUENCE</scope>
    <source>
        <strain evidence="3">CBS 955.72</strain>
    </source>
</reference>
<feature type="compositionally biased region" description="Polar residues" evidence="1">
    <location>
        <begin position="196"/>
        <end position="205"/>
    </location>
</feature>
<keyword evidence="4" id="KW-1185">Reference proteome</keyword>
<evidence type="ECO:0000256" key="2">
    <source>
        <dbReference type="SAM" id="Phobius"/>
    </source>
</evidence>
<proteinExistence type="predicted"/>
<organism evidence="3 4">
    <name type="scientific">Lasiosphaeria hispida</name>
    <dbReference type="NCBI Taxonomy" id="260671"/>
    <lineage>
        <taxon>Eukaryota</taxon>
        <taxon>Fungi</taxon>
        <taxon>Dikarya</taxon>
        <taxon>Ascomycota</taxon>
        <taxon>Pezizomycotina</taxon>
        <taxon>Sordariomycetes</taxon>
        <taxon>Sordariomycetidae</taxon>
        <taxon>Sordariales</taxon>
        <taxon>Lasiosphaeriaceae</taxon>
        <taxon>Lasiosphaeria</taxon>
    </lineage>
</organism>
<dbReference type="EMBL" id="JAUIQD010000004">
    <property type="protein sequence ID" value="KAK3352917.1"/>
    <property type="molecule type" value="Genomic_DNA"/>
</dbReference>
<dbReference type="AlphaFoldDB" id="A0AAJ0HIA0"/>
<sequence>MSRLLAKGVPAQPAWIIYVRYAILGLSLIIMALAAWSIAIFASDAYLGFTAGAGGLIIFVTILSFIVYGGATALEMFAPHLFYRLAILIGYCFSVIFWLSGWAWAASAAGVWLTISFGYGAAQQEGAALGACAGLGAIVWILTIVNLVFFIKACLADGSSTNQAELGQVKHDSPAAYPPAQFPGAGPSPYPAQPSYPVQQPYATQ</sequence>
<feature type="transmembrane region" description="Helical" evidence="2">
    <location>
        <begin position="21"/>
        <end position="41"/>
    </location>
</feature>
<feature type="transmembrane region" description="Helical" evidence="2">
    <location>
        <begin position="129"/>
        <end position="151"/>
    </location>
</feature>
<accession>A0AAJ0HIA0</accession>
<feature type="compositionally biased region" description="Pro residues" evidence="1">
    <location>
        <begin position="176"/>
        <end position="194"/>
    </location>
</feature>
<keyword evidence="2" id="KW-0472">Membrane</keyword>
<keyword evidence="2" id="KW-1133">Transmembrane helix</keyword>
<feature type="transmembrane region" description="Helical" evidence="2">
    <location>
        <begin position="81"/>
        <end position="98"/>
    </location>
</feature>
<evidence type="ECO:0008006" key="5">
    <source>
        <dbReference type="Google" id="ProtNLM"/>
    </source>
</evidence>
<protein>
    <recommendedName>
        <fullName evidence="5">MARVEL domain-containing protein</fullName>
    </recommendedName>
</protein>
<reference evidence="3" key="2">
    <citation type="submission" date="2023-06" db="EMBL/GenBank/DDBJ databases">
        <authorList>
            <consortium name="Lawrence Berkeley National Laboratory"/>
            <person name="Haridas S."/>
            <person name="Hensen N."/>
            <person name="Bonometti L."/>
            <person name="Westerberg I."/>
            <person name="Brannstrom I.O."/>
            <person name="Guillou S."/>
            <person name="Cros-Aarteil S."/>
            <person name="Calhoun S."/>
            <person name="Kuo A."/>
            <person name="Mondo S."/>
            <person name="Pangilinan J."/>
            <person name="Riley R."/>
            <person name="Labutti K."/>
            <person name="Andreopoulos B."/>
            <person name="Lipzen A."/>
            <person name="Chen C."/>
            <person name="Yanf M."/>
            <person name="Daum C."/>
            <person name="Ng V."/>
            <person name="Clum A."/>
            <person name="Steindorff A."/>
            <person name="Ohm R."/>
            <person name="Martin F."/>
            <person name="Silar P."/>
            <person name="Natvig D."/>
            <person name="Lalanne C."/>
            <person name="Gautier V."/>
            <person name="Ament-Velasquez S.L."/>
            <person name="Kruys A."/>
            <person name="Hutchinson M.I."/>
            <person name="Powell A.J."/>
            <person name="Barry K."/>
            <person name="Miller A.N."/>
            <person name="Grigoriev I.V."/>
            <person name="Debuchy R."/>
            <person name="Gladieux P."/>
            <person name="Thoren M.H."/>
            <person name="Johannesson H."/>
        </authorList>
    </citation>
    <scope>NUCLEOTIDE SEQUENCE</scope>
    <source>
        <strain evidence="3">CBS 955.72</strain>
    </source>
</reference>
<keyword evidence="2" id="KW-0812">Transmembrane</keyword>
<gene>
    <name evidence="3" type="ORF">B0T25DRAFT_196297</name>
</gene>
<evidence type="ECO:0000313" key="3">
    <source>
        <dbReference type="EMBL" id="KAK3352917.1"/>
    </source>
</evidence>
<evidence type="ECO:0000313" key="4">
    <source>
        <dbReference type="Proteomes" id="UP001275084"/>
    </source>
</evidence>
<evidence type="ECO:0000256" key="1">
    <source>
        <dbReference type="SAM" id="MobiDB-lite"/>
    </source>
</evidence>
<dbReference type="Proteomes" id="UP001275084">
    <property type="component" value="Unassembled WGS sequence"/>
</dbReference>